<accession>X1UPW2</accession>
<dbReference type="EMBL" id="BARW01039317">
    <property type="protein sequence ID" value="GAJ19519.1"/>
    <property type="molecule type" value="Genomic_DNA"/>
</dbReference>
<sequence>MPQLLSKTKYLNGRQCLRYLWVLFNDSDRVPVPDANTQYIFDQGHVVGELAR</sequence>
<protein>
    <submittedName>
        <fullName evidence="1">Uncharacterized protein</fullName>
    </submittedName>
</protein>
<evidence type="ECO:0000313" key="1">
    <source>
        <dbReference type="EMBL" id="GAJ19519.1"/>
    </source>
</evidence>
<dbReference type="AlphaFoldDB" id="X1UPW2"/>
<name>X1UPW2_9ZZZZ</name>
<comment type="caution">
    <text evidence="1">The sequence shown here is derived from an EMBL/GenBank/DDBJ whole genome shotgun (WGS) entry which is preliminary data.</text>
</comment>
<gene>
    <name evidence="1" type="ORF">S12H4_59938</name>
</gene>
<organism evidence="1">
    <name type="scientific">marine sediment metagenome</name>
    <dbReference type="NCBI Taxonomy" id="412755"/>
    <lineage>
        <taxon>unclassified sequences</taxon>
        <taxon>metagenomes</taxon>
        <taxon>ecological metagenomes</taxon>
    </lineage>
</organism>
<feature type="non-terminal residue" evidence="1">
    <location>
        <position position="52"/>
    </location>
</feature>
<reference evidence="1" key="1">
    <citation type="journal article" date="2014" name="Front. Microbiol.">
        <title>High frequency of phylogenetically diverse reductive dehalogenase-homologous genes in deep subseafloor sedimentary metagenomes.</title>
        <authorList>
            <person name="Kawai M."/>
            <person name="Futagami T."/>
            <person name="Toyoda A."/>
            <person name="Takaki Y."/>
            <person name="Nishi S."/>
            <person name="Hori S."/>
            <person name="Arai W."/>
            <person name="Tsubouchi T."/>
            <person name="Morono Y."/>
            <person name="Uchiyama I."/>
            <person name="Ito T."/>
            <person name="Fujiyama A."/>
            <person name="Inagaki F."/>
            <person name="Takami H."/>
        </authorList>
    </citation>
    <scope>NUCLEOTIDE SEQUENCE</scope>
    <source>
        <strain evidence="1">Expedition CK06-06</strain>
    </source>
</reference>
<proteinExistence type="predicted"/>